<feature type="chain" id="PRO_5046963699" description="Secreted protein" evidence="1">
    <location>
        <begin position="28"/>
        <end position="181"/>
    </location>
</feature>
<evidence type="ECO:0008006" key="4">
    <source>
        <dbReference type="Google" id="ProtNLM"/>
    </source>
</evidence>
<dbReference type="EMBL" id="OU912926">
    <property type="protein sequence ID" value="CAG9932823.1"/>
    <property type="molecule type" value="Genomic_DNA"/>
</dbReference>
<keyword evidence="3" id="KW-1185">Reference proteome</keyword>
<proteinExistence type="predicted"/>
<evidence type="ECO:0000313" key="3">
    <source>
        <dbReference type="Proteomes" id="UP000839052"/>
    </source>
</evidence>
<dbReference type="RefSeq" id="WP_239796707.1">
    <property type="nucleotide sequence ID" value="NZ_OU912926.1"/>
</dbReference>
<protein>
    <recommendedName>
        <fullName evidence="4">Secreted protein</fullName>
    </recommendedName>
</protein>
<reference evidence="2 3" key="1">
    <citation type="submission" date="2021-10" db="EMBL/GenBank/DDBJ databases">
        <authorList>
            <person name="Koch H."/>
        </authorList>
    </citation>
    <scope>NUCLEOTIDE SEQUENCE [LARGE SCALE GENOMIC DNA]</scope>
    <source>
        <strain evidence="2">6680</strain>
    </source>
</reference>
<organism evidence="2 3">
    <name type="scientific">Candidatus Nitrotoga arctica</name>
    <dbReference type="NCBI Taxonomy" id="453162"/>
    <lineage>
        <taxon>Bacteria</taxon>
        <taxon>Pseudomonadati</taxon>
        <taxon>Pseudomonadota</taxon>
        <taxon>Betaproteobacteria</taxon>
        <taxon>Nitrosomonadales</taxon>
        <taxon>Gallionellaceae</taxon>
        <taxon>Candidatus Nitrotoga</taxon>
    </lineage>
</organism>
<name>A0ABM8YZ34_9PROT</name>
<sequence length="181" mass="18935">MTTHNFIKLQVFALLFAAIISPLSAVAGTNSKQATIEFALGTYEVPGPKAECAPFSYYGGTITGVGTGSITVKGKRERLGVLSLTANDCIAQLDASHFTAKGNLTLSAGKNNTITALYSTDFSQTEDPNDDPLIFEYQNFKLTITGGTGRFKGVSGLGDADGMSHIGTGLGFVEGIINISN</sequence>
<keyword evidence="1" id="KW-0732">Signal</keyword>
<evidence type="ECO:0000313" key="2">
    <source>
        <dbReference type="EMBL" id="CAG9932823.1"/>
    </source>
</evidence>
<feature type="signal peptide" evidence="1">
    <location>
        <begin position="1"/>
        <end position="27"/>
    </location>
</feature>
<accession>A0ABM8YZ34</accession>
<evidence type="ECO:0000256" key="1">
    <source>
        <dbReference type="SAM" id="SignalP"/>
    </source>
</evidence>
<gene>
    <name evidence="2" type="ORF">NTG6680_1570</name>
</gene>
<dbReference type="Proteomes" id="UP000839052">
    <property type="component" value="Chromosome"/>
</dbReference>